<evidence type="ECO:0000313" key="1">
    <source>
        <dbReference type="EMBL" id="SOJ57464.1"/>
    </source>
</evidence>
<evidence type="ECO:0008006" key="3">
    <source>
        <dbReference type="Google" id="ProtNLM"/>
    </source>
</evidence>
<name>A0A7Z7IS46_9MYCO</name>
<accession>A0A7Z7IS46</accession>
<protein>
    <recommendedName>
        <fullName evidence="3">Serine hydrolase</fullName>
    </recommendedName>
</protein>
<dbReference type="RefSeq" id="WP_186244878.1">
    <property type="nucleotide sequence ID" value="NZ_OCTY01000002.1"/>
</dbReference>
<dbReference type="SUPFAM" id="SSF56601">
    <property type="entry name" value="beta-lactamase/transpeptidase-like"/>
    <property type="match status" value="1"/>
</dbReference>
<dbReference type="EMBL" id="OCTY01000002">
    <property type="protein sequence ID" value="SOJ57464.1"/>
    <property type="molecule type" value="Genomic_DNA"/>
</dbReference>
<gene>
    <name evidence="1" type="ORF">MSIMFB_04943</name>
</gene>
<sequence length="241" mass="25406">MNPPLPNVALNASFDELSSSVPATIGIAIARPGAAEAYSLGRWSTGVAWSTIKVPLAIAALRRDRTHAEPLVVKAITESDNPASEALWSLLGEPAVAARDVQTVIRESGDPATVVEARRIRVGFTAFGQTQWTLSRQAQFAANIADIPGSAIVIDLMCQLTADQRWGLATKGIATKGGWGPGLAGDYLVRQFAIVPTESAQLGVALAVQAQAFQSGVEVLTAMADWLVGHLPDICDRISLL</sequence>
<dbReference type="Proteomes" id="UP000554965">
    <property type="component" value="Unassembled WGS sequence"/>
</dbReference>
<dbReference type="InterPro" id="IPR012338">
    <property type="entry name" value="Beta-lactam/transpept-like"/>
</dbReference>
<evidence type="ECO:0000313" key="2">
    <source>
        <dbReference type="Proteomes" id="UP000554965"/>
    </source>
</evidence>
<comment type="caution">
    <text evidence="1">The sequence shown here is derived from an EMBL/GenBank/DDBJ whole genome shotgun (WGS) entry which is preliminary data.</text>
</comment>
<proteinExistence type="predicted"/>
<dbReference type="Gene3D" id="3.40.710.10">
    <property type="entry name" value="DD-peptidase/beta-lactamase superfamily"/>
    <property type="match status" value="1"/>
</dbReference>
<organism evidence="1 2">
    <name type="scientific">Mycobacterium simulans</name>
    <dbReference type="NCBI Taxonomy" id="627089"/>
    <lineage>
        <taxon>Bacteria</taxon>
        <taxon>Bacillati</taxon>
        <taxon>Actinomycetota</taxon>
        <taxon>Actinomycetes</taxon>
        <taxon>Mycobacteriales</taxon>
        <taxon>Mycobacteriaceae</taxon>
        <taxon>Mycobacterium</taxon>
    </lineage>
</organism>
<dbReference type="AlphaFoldDB" id="A0A7Z7IS46"/>
<keyword evidence="2" id="KW-1185">Reference proteome</keyword>
<reference evidence="1 2" key="1">
    <citation type="submission" date="2017-10" db="EMBL/GenBank/DDBJ databases">
        <authorList>
            <consortium name="Urmite Genomes"/>
        </authorList>
    </citation>
    <scope>NUCLEOTIDE SEQUENCE [LARGE SCALE GENOMIC DNA]</scope>
    <source>
        <strain evidence="1 2">FB-527</strain>
    </source>
</reference>